<dbReference type="Proteomes" id="UP001237642">
    <property type="component" value="Unassembled WGS sequence"/>
</dbReference>
<feature type="compositionally biased region" description="Basic and acidic residues" evidence="10">
    <location>
        <begin position="4784"/>
        <end position="4811"/>
    </location>
</feature>
<keyword evidence="8 9" id="KW-0539">Nucleus</keyword>
<feature type="compositionally biased region" description="Acidic residues" evidence="10">
    <location>
        <begin position="4764"/>
        <end position="4781"/>
    </location>
</feature>
<feature type="region of interest" description="Disordered" evidence="10">
    <location>
        <begin position="4601"/>
        <end position="4627"/>
    </location>
</feature>
<comment type="caution">
    <text evidence="12">The sequence shown here is derived from an EMBL/GenBank/DDBJ whole genome shotgun (WGS) entry which is preliminary data.</text>
</comment>
<feature type="compositionally biased region" description="Acidic residues" evidence="10">
    <location>
        <begin position="4841"/>
        <end position="4857"/>
    </location>
</feature>
<evidence type="ECO:0000256" key="7">
    <source>
        <dbReference type="ARBA" id="ARBA00023186"/>
    </source>
</evidence>
<sequence length="5457" mass="620072">MAIDGSFRVEIELERFLSRCPKLLNVLSLKHLLNKGDKLSEEEVVNGVAELFLHPKYTIPLIGCFRPIAKRILDRTIGLLKLVPDLKSNVNDPMIELNEDELLRDEEGYDNSQIVSMIELYVRSGQGLSLHELACWAFSRAIDLIPTLSGSVSNYFKFAPVPFERIMSGKWDSGLMDKDGIHYLNVVRISLRLLLSDSGMFTTLWDWSCFLDFVQYCAVLKQQSKPEYIENVSYIRWCTVQILSIVLKTSEKATANYGLGPKEAFASLLRWKEYCQDVSLEKAGWYFEPYDETELESVSGDISCDLHSTSLFPSPVSVSRFREIETSNSDSRHAARDVKSSEKPFFLTVAMQKSFEMALLAVSQRWPVLLYGTMGAGKSALIKKLAQDYGSRVLSIHMDEQIDGKTLIGSYVCSEQPGEFRWQPGSLTQAIMKGYWVVFEDIDKAPADVQSIILPLLEGASSFLTGHGEAVRVSEGFRLFSTVSCSNIETSCAAEGRNSLSTLWRRVMIRPSSYDDLLSIVIAWYPDLEPLADKLIETFARVNQLTGFRFGLNLPSNSNGRFSLRDLLKWCRRIANLGFFFSGDMSTSMLSSIYQEAVDIFAVYSSSANNRLSIMREIATLWKVPVSVANTLYPVDKPVIQDLRSDLRIGRISLQRIQTASSYNAKSFVEIRSSLHILERIACSVKCNEPVLLVGETGTGKTTLVQNLAKRLGQKLTVLNLSQQSDVADLLGGFKPLNAQFVCIPLYLEFENLFATSFSSKKNENFLAHLRKYVADKNWKMLLSGFKRGAKEVLEIGKSFGKPGSKRKRPLDGELLKSWVDFSRKLETASARISSSSGMIFSFVEGAFVTALKNGEWILLDEVNLAPPETLQRVVGVLEEENGSLCLAERGDVEYIYRHPDFRVFACMNPANDAGKRDLPFSIKSRFTEYFVDDVLDDEDLILFINQFVDDSHSNRDLVNKMVQFYKAAKRESEERLQDGANQKPQYSLRSLYRALEYTRKARRNFGFQKALYDGFCMFFLTLLDDSSSKVMHGLILSYLMGGCEPSQVPFDRYLVSKEAVAQDDVSQSYVLTKSVKEHLRNLARAIFIGRYPVLLQGPTSSGKTSLVQFLAAITGHEFVRINNHEHTDLQEYLGSYITDADGRLVFHEGILVKAVRYGYWIVLDELNLAPSDVLEALNRLLDDNRELFVPELCETVRAHPNFMLFATQNPPTLYGGRKMLSRAFRNRFLEMHVDEIPQDELSTILERRCKIPESYAKKMVEAMKELQLHRQSTKVFAGKHGFITPRDLFRWAERFRIFGNSYEDLARDGYYLLADRLRDDHEKRVVQEVLQRQLRVKLIKNDLYKQEQDESERNVLKLGKYLEVPGNLGKIIWTESMRRLYFLIERCYKLREPVLLVGETGGGKTTACQMLSICLGSKLHILNCHQFTETSDFLGGFYPVRERSSLSSEFKHQCEKMMQLKGFMYICGDAILSLDINHAPHTLSQLTVMINNHKDGLVSNPDVTPLDLDIIEQMKMKLLELHKKWQSIFLWQDGPLVQAMKNGDLFLVDEISLADDSVLERLNSVLEPERKLSLAEKGGPNLEKITAHPNFFLLATMNPGGDYGKKELSPALRNRFTEIWVPPVGDTSELRSIAQQRISDSDLFWLVDVMLRFWEWFNGLQTGRLLTVRDLLSWLDFIKATEKSLQPEFAFLHGSFLVLLDGLTLGTSMTKSDATTMREKSLHFLLEQLKECKPTLNYTNLCMMENYGWGNFKESVDTSSIDMKHSGSHFGIHPFYIENGNDNPADDGFEFLAPTTRRNALRALRAMQLSKPVLLEGSPGVGKTSLIMALGKFSGHTVVRINLSEQTDIMDLLGSDLPVEADDGIQFAWSDGILLQAIKQGSWVLLDELNLAPQSVLEGLNAILDHRAEVYIPELGITFKCPLSFRVFACQNPSYQGGGRKGLPKSFLNRFTKVYIDELVEDDYISICSSLYPSISSSLLLKLIRFNKLIHEDTMVFHKFGQKGSPWEFNLRDIIRSCQIIQDAPDKSRNDCFLDTVYVQRMRTPSDRQRVIQLYEKVFELKSYINPFPRLQINPDYVMIGSTCISRNHSQSYELTKSELHILPGSRNSMEAVARCVHHQWLCILVGPPSSGKISLLRSLAQLSGRVLNELNLSSATDISELLGCFEQYDAFRNYRLAIGRVESYITEYSSLHLEPLTEAYIRRKDLIARWLTFLSSIDYGVSSSFTTYDDNWTAKSLYSVRLFVEIIKHLCLIFENDTLTVSWSSKDLDMILKTANKLTDDKGGRYSAKFEWVTGILIRAIENGEWIVLKNANLCNPTVLDRINSLVEQSGFIMVNECGNVDGKPVIVHPHKQFRMFLTVNPTYGEVSRAMRNRGVEIFVIKPDWMLHGDLIENRDVIELSDVKRFLVLSGIPSGKLVDLMAKAHIAAREEGLNLNVSVTYLELARWVQLFHRLLHCGNRPGWSLQISWQHTYLSSLGEAEGTNIVNKVSNTLLSIREVHKLDSFQASTICLAGGWPTPLKLQDLVYYSKESCVRQNCMYLESLAARCASYAFASTCGQHQGSNPAGSAQPYLLNLKMLHGVIYPKASTSVVTYYGGQEELDLELYTMRLFFAANWTMEQATEWDFDLYLLWLGWFSSKLQPYDNFLNFFLAMLLEEQKHSIWHSILQCRDQLCQTDFELKWKPILSVELVDPSSPLRASSELLSNAIKCVGLLRLSYRQWNVETGYRFSGETQCFVPVLRSLKELEEKVLDSLVKCPSFNETFKLYNDLLEDHVLFWKGIIASQLNCLVIAWRSLMKNAIKLEDFCQREVENFQKESHKLDCVSSWSLRAQKSLLWVHGGHPLLPSSADVYHKQHQLLSTYEMVWPRKKSWTQSVTNSPIEAAVSSDNDLRGIALEGLCMSSHIVSGGVDDSCHKIVQQLEEMHQMLWRKFEHAKHKLQSKTGSALQAFHPDLSICVFSPTVLCTQSGLDNWIPTLPFVDETSLYLDMWLLQELSKIVVFKEDDIQPALSRLYDDLKFTLDYSLKSSSRPPMDFSAHQKILWTLDVWKSPGAEKPKFAPCFVLEFWFKWHTSLWTHCRTHLKNVIGVHGYDVMLPDVLFQPVKMAAVDTILQTTSAIRDHFVHMLKLRVSSHNLLARPSQMVNAYNFLVSTARCLFQQVIFAHKKSFEAEKYSAITSWFCFDHKEIFTKDKIRELILSLSSSNHRAFNTLIDSLIEPLLNELYLQCSSPDSEYSVACAWLRVGALRYHLLICCDDLDPAVKYSIRYSQLVEKIASLEVEIEVRKECEHLAGCFSSRDAAKEKFTLLEKLREEKGILQRRIVFRLDPEKFIKLKYECDEFISFVTTSLSLTRTVKTMNIEDLTVQVQNCQETITRFIERLSDEYAAYIDIVQPVQVALYEIKLGLALLLSSDLQKRFLDSVGQDDIDKVLEAIYSFMRFPRAYLSEAPSLVLNCMAARISCSDIVYPNSITSLNTSLLETLVNLSTDVESEKKTSSLQLKATICKNLLFRVAHFAAQARFMDNSSFKMLDTIFDEFSSLWMSMKLQVKTKEEHDAQLYKFRPRAFKIDSIIQADISTLRSSVGNAAFSEWQDMILAEEEIDVQTNADEYSESLEENWRFLEETVLDHMVFLHNAIYGSIDLIQNPGNIKVTDSDRLSTFIDSYTLGTRMIKGLEGLLSSSFDAKLVPEHLLRLCIDYEQKFVCTHKTKEAYNFYKDSNALVMAKMVEPVLALQKRISFLLNERDDHPALQKILDVIELVLSIPLNTPLSKALSALQFLLSRIHTLQETVSKFPLTDELEPILMLVSSWQKLEFECWPSLLNEVQAQFETNAGKLWFPLYSVLQRRHSDNTDEYNNSTIRSLEEFMETSSVGEFRKRLQLIFAFLGQTSVGLRRGCYSSSYQRQNMNILYNTFGFYAQFLPIILVHMETSRKSIESELKEILKLCRWDRTDSYLNMEISKRTRQKVMKIIQKYTDLLEQPAMRFLAQDTAQRGSQVQTPQSLNLLGDSLEMNSLILTVAYDPIDFRDESRSLWFTSLRSKLCSALQNLHQGSTEFDFLQNSIKELKACAEDTTRECAASSSFGLKYQEVLCSIETICITALGSSERWKDEKKSFGKRRALVDMLDRLDCAGLSKHRSNFLEDQVAKNRNLWVLQPSYNLNHLLLTDGMLAMDFKVAALGEIQSIPFGSCEIKWKTANQYFFKSIASVEHLRQICLNFHKDINLEQVTRTVSYLDHLIALEEEHRLALYNFAEHLNYLKDCMSTLENLFAESTVNNSNCLISSSRHVTFKCMWQQKQTLDILLATMLDECVLLRTVENNHMSTCEDGESAARNTLLFIEKYIPDIRKSKDLLDEILLGCDRVMTTEVLSLHPYGVTKQMEQMVDQNFKLIREFGGDLSAFRKQHVYGRSVDDILFGHVEHILEKCNLIAEEYLLALHATNYMGNSRSVQLKTSDLKSKLNGTLDGTYKHILKAFQCVCSSSDGHALPEESPGNITVLVKRFVALTESLQLDVICDDLTKMVNIAGDLVACDSSENPNLYTVLGAHLKHLYLLLEPLQIFSEGLLGDFLVIHRSVSVMTHVVARIFASLFSQGFGVSAEDNVDDTGHELSQDANGTGLGDGDGVKDVSDQIDDEDQLVGIEKQSEEKDASNEVPSKDQKGIEMEDNFDAEAHNLSEDSGDDEEAGEDDQQLDTEMGETGPGSEIVDEKCWDKNDDDNPSTQNEKYESGPSVKDEDPTGRELRAKEDCAAEADETENPDSNKLDEPNEDNGDQEGPDNTEDVQDMNMDKEEAYLDPTELKFEDQNTGSDKDVDMGESQGTDPVEDTDLEDLDVLPEHKLNEEIITETEAEAEAEAEAENEQMGGNAEGDDLKNSTDKNTEMDLLAPEKNSSGPDASDNQTPNTDSATQPQDEFQAPAVRDVSLEAKWSNSSDIQNDLAPSRNLPSSSESEIAVPDSSSSGKLSNDLPNSQLPQPESSSLQKIQPNPYRNIADALEKWKERVKVSGDVQESNEESLDDIVDENADEYGFTSEFEKGTAQALGPALPDQINSNISGIEVDRDEQIAGEENNEMAEMDVDEQPEPHSFKSHANNGNKSEKQMDMKDLHMLPEASPEVHKLDDGATNLSEESLVSMRKSYMSEDINQIKTLSLSDNELGKAGNREEMPSDVKENGDTLWRNYELRTTRLSQELAEQLRLVMEPTLANKLQGDYRTGKRINMKKVIAYIASQYRKDKIWLRRTRPNKRDYQVVIAVDDSRSMSENNCGDVAIEALVTVCRAMSQLEVGNLAVASFGKKGNIKLLHEFDHPFTGEAGVKMLSSLTFRQENTIADEPMVDLLKYLNNMLDDAVANARLPSGHNPLQQLVLIIADGRFHEKENLKRCVRDILSKKRMVAFLLLDSPQESIMDLMEASFQSENVVKFSKYMDSFPFPFYVLLKNIEALPRTLADLLRQWFELMQYSKD</sequence>
<dbReference type="FunFam" id="3.40.50.300:FF:001368">
    <property type="entry name" value="Midasin"/>
    <property type="match status" value="1"/>
</dbReference>
<evidence type="ECO:0000256" key="3">
    <source>
        <dbReference type="ARBA" id="ARBA00007188"/>
    </source>
</evidence>
<dbReference type="GO" id="GO:0000055">
    <property type="term" value="P:ribosomal large subunit export from nucleus"/>
    <property type="evidence" value="ECO:0007669"/>
    <property type="project" value="TreeGrafter"/>
</dbReference>
<name>A0AAD8J036_9APIA</name>
<dbReference type="SMART" id="SM00382">
    <property type="entry name" value="AAA"/>
    <property type="match status" value="5"/>
</dbReference>
<dbReference type="Pfam" id="PF07728">
    <property type="entry name" value="AAA_5"/>
    <property type="match status" value="6"/>
</dbReference>
<dbReference type="Gene3D" id="3.40.50.300">
    <property type="entry name" value="P-loop containing nucleotide triphosphate hydrolases"/>
    <property type="match status" value="6"/>
</dbReference>
<feature type="compositionally biased region" description="Basic and acidic residues" evidence="10">
    <location>
        <begin position="4722"/>
        <end position="4746"/>
    </location>
</feature>
<dbReference type="InterPro" id="IPR025662">
    <property type="entry name" value="Sigma_54_int_dom_ATP-bd_1"/>
</dbReference>
<reference evidence="12" key="2">
    <citation type="submission" date="2023-05" db="EMBL/GenBank/DDBJ databases">
        <authorList>
            <person name="Schelkunov M.I."/>
        </authorList>
    </citation>
    <scope>NUCLEOTIDE SEQUENCE</scope>
    <source>
        <strain evidence="12">Hsosn_3</strain>
        <tissue evidence="12">Leaf</tissue>
    </source>
</reference>
<proteinExistence type="inferred from homology"/>
<keyword evidence="13" id="KW-1185">Reference proteome</keyword>
<dbReference type="FunFam" id="3.40.50.300:FF:001861">
    <property type="entry name" value="Midasin"/>
    <property type="match status" value="1"/>
</dbReference>
<dbReference type="InterPro" id="IPR040848">
    <property type="entry name" value="AAA_lid_7"/>
</dbReference>
<dbReference type="GO" id="GO:0005524">
    <property type="term" value="F:ATP binding"/>
    <property type="evidence" value="ECO:0007669"/>
    <property type="project" value="UniProtKB-KW"/>
</dbReference>
<dbReference type="InterPro" id="IPR012099">
    <property type="entry name" value="Midasin"/>
</dbReference>
<evidence type="ECO:0000256" key="10">
    <source>
        <dbReference type="SAM" id="MobiDB-lite"/>
    </source>
</evidence>
<dbReference type="PROSITE" id="PS00675">
    <property type="entry name" value="SIGMA54_INTERACT_1"/>
    <property type="match status" value="1"/>
</dbReference>
<feature type="compositionally biased region" description="Basic and acidic residues" evidence="10">
    <location>
        <begin position="4867"/>
        <end position="4878"/>
    </location>
</feature>
<dbReference type="FunFam" id="3.40.50.410:FF:000114">
    <property type="entry name" value="Midasin"/>
    <property type="match status" value="1"/>
</dbReference>
<dbReference type="InterPro" id="IPR036465">
    <property type="entry name" value="vWFA_dom_sf"/>
</dbReference>
<dbReference type="InterPro" id="IPR027417">
    <property type="entry name" value="P-loop_NTPase"/>
</dbReference>
<evidence type="ECO:0000256" key="6">
    <source>
        <dbReference type="ARBA" id="ARBA00022840"/>
    </source>
</evidence>
<organism evidence="12 13">
    <name type="scientific">Heracleum sosnowskyi</name>
    <dbReference type="NCBI Taxonomy" id="360622"/>
    <lineage>
        <taxon>Eukaryota</taxon>
        <taxon>Viridiplantae</taxon>
        <taxon>Streptophyta</taxon>
        <taxon>Embryophyta</taxon>
        <taxon>Tracheophyta</taxon>
        <taxon>Spermatophyta</taxon>
        <taxon>Magnoliopsida</taxon>
        <taxon>eudicotyledons</taxon>
        <taxon>Gunneridae</taxon>
        <taxon>Pentapetalae</taxon>
        <taxon>asterids</taxon>
        <taxon>campanulids</taxon>
        <taxon>Apiales</taxon>
        <taxon>Apiaceae</taxon>
        <taxon>Apioideae</taxon>
        <taxon>apioid superclade</taxon>
        <taxon>Tordylieae</taxon>
        <taxon>Tordyliinae</taxon>
        <taxon>Heracleum</taxon>
    </lineage>
</organism>
<dbReference type="InterPro" id="IPR003593">
    <property type="entry name" value="AAA+_ATPase"/>
</dbReference>
<dbReference type="SUPFAM" id="SSF52540">
    <property type="entry name" value="P-loop containing nucleoside triphosphate hydrolases"/>
    <property type="match status" value="7"/>
</dbReference>
<keyword evidence="7 9" id="KW-0143">Chaperone</keyword>
<dbReference type="SUPFAM" id="SSF53300">
    <property type="entry name" value="vWA-like"/>
    <property type="match status" value="1"/>
</dbReference>
<dbReference type="InterPro" id="IPR002035">
    <property type="entry name" value="VWF_A"/>
</dbReference>
<evidence type="ECO:0000313" key="13">
    <source>
        <dbReference type="Proteomes" id="UP001237642"/>
    </source>
</evidence>
<dbReference type="CDD" id="cd00009">
    <property type="entry name" value="AAA"/>
    <property type="match status" value="2"/>
</dbReference>
<gene>
    <name evidence="12" type="ORF">POM88_014285</name>
</gene>
<dbReference type="Pfam" id="PF17867">
    <property type="entry name" value="AAA_lid_7"/>
    <property type="match status" value="3"/>
</dbReference>
<evidence type="ECO:0000313" key="12">
    <source>
        <dbReference type="EMBL" id="KAK1395229.1"/>
    </source>
</evidence>
<dbReference type="InterPro" id="IPR041190">
    <property type="entry name" value="Midasin_AAA_lid_5"/>
</dbReference>
<feature type="compositionally biased region" description="Polar residues" evidence="10">
    <location>
        <begin position="4940"/>
        <end position="4960"/>
    </location>
</feature>
<dbReference type="PANTHER" id="PTHR48103">
    <property type="entry name" value="MIDASIN-RELATED"/>
    <property type="match status" value="1"/>
</dbReference>
<dbReference type="GO" id="GO:0000027">
    <property type="term" value="P:ribosomal large subunit assembly"/>
    <property type="evidence" value="ECO:0007669"/>
    <property type="project" value="InterPro"/>
</dbReference>
<dbReference type="FunFam" id="3.40.50.300:FF:000142">
    <property type="entry name" value="Midasin"/>
    <property type="match status" value="1"/>
</dbReference>
<dbReference type="PANTHER" id="PTHR48103:SF2">
    <property type="entry name" value="MIDASIN"/>
    <property type="match status" value="1"/>
</dbReference>
<dbReference type="Pfam" id="PF17865">
    <property type="entry name" value="AAA_lid_5"/>
    <property type="match status" value="1"/>
</dbReference>
<feature type="domain" description="VWFA" evidence="11">
    <location>
        <begin position="5244"/>
        <end position="5445"/>
    </location>
</feature>
<evidence type="ECO:0000256" key="5">
    <source>
        <dbReference type="ARBA" id="ARBA00022741"/>
    </source>
</evidence>
<comment type="similarity">
    <text evidence="3 9">Belongs to the midasin family.</text>
</comment>
<comment type="function">
    <text evidence="9">Nuclear chaperone required for maturation and nuclear export of pre-60S ribosome subunits.</text>
</comment>
<dbReference type="GO" id="GO:0016887">
    <property type="term" value="F:ATP hydrolysis activity"/>
    <property type="evidence" value="ECO:0007669"/>
    <property type="project" value="InterPro"/>
</dbReference>
<evidence type="ECO:0000256" key="1">
    <source>
        <dbReference type="ARBA" id="ARBA00004604"/>
    </source>
</evidence>
<keyword evidence="6 9" id="KW-0067">ATP-binding</keyword>
<evidence type="ECO:0000256" key="4">
    <source>
        <dbReference type="ARBA" id="ARBA00017143"/>
    </source>
</evidence>
<feature type="compositionally biased region" description="Acidic residues" evidence="10">
    <location>
        <begin position="4676"/>
        <end position="4694"/>
    </location>
</feature>
<dbReference type="PIRSF" id="PIRSF010340">
    <property type="entry name" value="Midasin"/>
    <property type="match status" value="1"/>
</dbReference>
<feature type="compositionally biased region" description="Basic and acidic residues" evidence="10">
    <location>
        <begin position="4641"/>
        <end position="4661"/>
    </location>
</feature>
<dbReference type="InterPro" id="IPR011704">
    <property type="entry name" value="ATPase_dyneun-rel_AAA"/>
</dbReference>
<feature type="region of interest" description="Disordered" evidence="10">
    <location>
        <begin position="5071"/>
        <end position="5092"/>
    </location>
</feature>
<evidence type="ECO:0000256" key="8">
    <source>
        <dbReference type="ARBA" id="ARBA00023242"/>
    </source>
</evidence>
<protein>
    <recommendedName>
        <fullName evidence="4 9">Midasin</fullName>
    </recommendedName>
</protein>
<evidence type="ECO:0000256" key="2">
    <source>
        <dbReference type="ARBA" id="ARBA00004642"/>
    </source>
</evidence>
<feature type="compositionally biased region" description="Acidic residues" evidence="10">
    <location>
        <begin position="4820"/>
        <end position="4831"/>
    </location>
</feature>
<accession>A0AAD8J036</accession>
<dbReference type="FunFam" id="3.40.50.300:FF:001384">
    <property type="entry name" value="Midasin"/>
    <property type="match status" value="1"/>
</dbReference>
<dbReference type="FunFam" id="3.40.50.300:FF:000582">
    <property type="entry name" value="Midasin"/>
    <property type="match status" value="1"/>
</dbReference>
<comment type="subcellular location">
    <subcellularLocation>
        <location evidence="1">Nucleus</location>
        <location evidence="1">Nucleolus</location>
    </subcellularLocation>
    <subcellularLocation>
        <location evidence="2">Nucleus</location>
        <location evidence="2">Nucleoplasm</location>
    </subcellularLocation>
</comment>
<keyword evidence="5 9" id="KW-0547">Nucleotide-binding</keyword>
<dbReference type="EMBL" id="JAUIZM010000003">
    <property type="protein sequence ID" value="KAK1395229.1"/>
    <property type="molecule type" value="Genomic_DNA"/>
</dbReference>
<evidence type="ECO:0000256" key="9">
    <source>
        <dbReference type="PIRNR" id="PIRNR010340"/>
    </source>
</evidence>
<reference evidence="12" key="1">
    <citation type="submission" date="2023-02" db="EMBL/GenBank/DDBJ databases">
        <title>Genome of toxic invasive species Heracleum sosnowskyi carries increased number of genes despite the absence of recent whole-genome duplications.</title>
        <authorList>
            <person name="Schelkunov M."/>
            <person name="Shtratnikova V."/>
            <person name="Makarenko M."/>
            <person name="Klepikova A."/>
            <person name="Omelchenko D."/>
            <person name="Novikova G."/>
            <person name="Obukhova E."/>
            <person name="Bogdanov V."/>
            <person name="Penin A."/>
            <person name="Logacheva M."/>
        </authorList>
    </citation>
    <scope>NUCLEOTIDE SEQUENCE</scope>
    <source>
        <strain evidence="12">Hsosn_3</strain>
        <tissue evidence="12">Leaf</tissue>
    </source>
</reference>
<feature type="compositionally biased region" description="Low complexity" evidence="10">
    <location>
        <begin position="4964"/>
        <end position="4978"/>
    </location>
</feature>
<feature type="region of interest" description="Disordered" evidence="10">
    <location>
        <begin position="4639"/>
        <end position="4985"/>
    </location>
</feature>
<dbReference type="PROSITE" id="PS50234">
    <property type="entry name" value="VWFA"/>
    <property type="match status" value="1"/>
</dbReference>
<dbReference type="GO" id="GO:0005730">
    <property type="term" value="C:nucleolus"/>
    <property type="evidence" value="ECO:0007669"/>
    <property type="project" value="UniProtKB-SubCell"/>
</dbReference>
<dbReference type="GO" id="GO:0005654">
    <property type="term" value="C:nucleoplasm"/>
    <property type="evidence" value="ECO:0007669"/>
    <property type="project" value="UniProtKB-SubCell"/>
</dbReference>
<evidence type="ECO:0000259" key="11">
    <source>
        <dbReference type="PROSITE" id="PS50234"/>
    </source>
</evidence>
<feature type="compositionally biased region" description="Polar residues" evidence="10">
    <location>
        <begin position="4886"/>
        <end position="4909"/>
    </location>
</feature>
<dbReference type="GO" id="GO:0030687">
    <property type="term" value="C:preribosome, large subunit precursor"/>
    <property type="evidence" value="ECO:0007669"/>
    <property type="project" value="TreeGrafter"/>
</dbReference>